<feature type="region of interest" description="Disordered" evidence="14">
    <location>
        <begin position="239"/>
        <end position="308"/>
    </location>
</feature>
<keyword evidence="4 12" id="KW-0863">Zinc-finger</keyword>
<dbReference type="PANTHER" id="PTHR46510">
    <property type="entry name" value="BROMODOMAIN ADJACENT TO ZINC FINGER DOMAIN PROTEIN 1A"/>
    <property type="match status" value="1"/>
</dbReference>
<feature type="compositionally biased region" description="Acidic residues" evidence="14">
    <location>
        <begin position="1105"/>
        <end position="1114"/>
    </location>
</feature>
<feature type="compositionally biased region" description="Basic and acidic residues" evidence="14">
    <location>
        <begin position="273"/>
        <end position="308"/>
    </location>
</feature>
<feature type="domain" description="WAC" evidence="17">
    <location>
        <begin position="23"/>
        <end position="129"/>
    </location>
</feature>
<dbReference type="VEuPathDB" id="VectorBase:AFAF000921"/>
<dbReference type="GO" id="GO:0000228">
    <property type="term" value="C:nuclear chromosome"/>
    <property type="evidence" value="ECO:0007669"/>
    <property type="project" value="TreeGrafter"/>
</dbReference>
<evidence type="ECO:0000256" key="7">
    <source>
        <dbReference type="ARBA" id="ARBA00023054"/>
    </source>
</evidence>
<dbReference type="PROSITE" id="PS50827">
    <property type="entry name" value="DDT"/>
    <property type="match status" value="1"/>
</dbReference>
<dbReference type="AlphaFoldDB" id="A0A182Q110"/>
<organism evidence="18 19">
    <name type="scientific">Anopheles farauti</name>
    <dbReference type="NCBI Taxonomy" id="69004"/>
    <lineage>
        <taxon>Eukaryota</taxon>
        <taxon>Metazoa</taxon>
        <taxon>Ecdysozoa</taxon>
        <taxon>Arthropoda</taxon>
        <taxon>Hexapoda</taxon>
        <taxon>Insecta</taxon>
        <taxon>Pterygota</taxon>
        <taxon>Neoptera</taxon>
        <taxon>Endopterygota</taxon>
        <taxon>Diptera</taxon>
        <taxon>Nematocera</taxon>
        <taxon>Culicoidea</taxon>
        <taxon>Culicidae</taxon>
        <taxon>Anophelinae</taxon>
        <taxon>Anopheles</taxon>
    </lineage>
</organism>
<dbReference type="GO" id="GO:0006338">
    <property type="term" value="P:chromatin remodeling"/>
    <property type="evidence" value="ECO:0007669"/>
    <property type="project" value="InterPro"/>
</dbReference>
<dbReference type="PROSITE" id="PS01359">
    <property type="entry name" value="ZF_PHD_1"/>
    <property type="match status" value="1"/>
</dbReference>
<dbReference type="GO" id="GO:0008623">
    <property type="term" value="C:CHRAC"/>
    <property type="evidence" value="ECO:0007669"/>
    <property type="project" value="TreeGrafter"/>
</dbReference>
<dbReference type="EMBL" id="AXCN02000238">
    <property type="status" value="NOT_ANNOTATED_CDS"/>
    <property type="molecule type" value="Genomic_DNA"/>
</dbReference>
<dbReference type="Pfam" id="PF10537">
    <property type="entry name" value="WAC_Acf1_DNA_bd"/>
    <property type="match status" value="1"/>
</dbReference>
<name>A0A182Q110_9DIPT</name>
<dbReference type="Pfam" id="PF15613">
    <property type="entry name" value="WSD"/>
    <property type="match status" value="1"/>
</dbReference>
<evidence type="ECO:0000313" key="18">
    <source>
        <dbReference type="EnsemblMetazoa" id="AFAF000921-PA"/>
    </source>
</evidence>
<evidence type="ECO:0000256" key="12">
    <source>
        <dbReference type="PROSITE-ProRule" id="PRU00146"/>
    </source>
</evidence>
<evidence type="ECO:0000259" key="16">
    <source>
        <dbReference type="PROSITE" id="PS50827"/>
    </source>
</evidence>
<dbReference type="InterPro" id="IPR001965">
    <property type="entry name" value="Znf_PHD"/>
</dbReference>
<keyword evidence="5" id="KW-0862">Zinc</keyword>
<keyword evidence="6" id="KW-0805">Transcription regulation</keyword>
<evidence type="ECO:0000256" key="2">
    <source>
        <dbReference type="ARBA" id="ARBA00022553"/>
    </source>
</evidence>
<dbReference type="Proteomes" id="UP000075886">
    <property type="component" value="Unassembled WGS sequence"/>
</dbReference>
<evidence type="ECO:0000313" key="19">
    <source>
        <dbReference type="Proteomes" id="UP000075886"/>
    </source>
</evidence>
<dbReference type="PROSITE" id="PS50016">
    <property type="entry name" value="ZF_PHD_2"/>
    <property type="match status" value="1"/>
</dbReference>
<evidence type="ECO:0000256" key="1">
    <source>
        <dbReference type="ARBA" id="ARBA00004123"/>
    </source>
</evidence>
<dbReference type="SMART" id="SM00571">
    <property type="entry name" value="DDT"/>
    <property type="match status" value="1"/>
</dbReference>
<keyword evidence="2" id="KW-0597">Phosphoprotein</keyword>
<evidence type="ECO:0000256" key="4">
    <source>
        <dbReference type="ARBA" id="ARBA00022771"/>
    </source>
</evidence>
<feature type="region of interest" description="Disordered" evidence="14">
    <location>
        <begin position="936"/>
        <end position="965"/>
    </location>
</feature>
<comment type="subcellular location">
    <subcellularLocation>
        <location evidence="1 13">Nucleus</location>
    </subcellularLocation>
</comment>
<feature type="domain" description="PHD-type" evidence="15">
    <location>
        <begin position="1041"/>
        <end position="1091"/>
    </location>
</feature>
<evidence type="ECO:0000259" key="15">
    <source>
        <dbReference type="PROSITE" id="PS50016"/>
    </source>
</evidence>
<sequence>MPVLKRQILENGVEAEKTFKDNQKVFFCQQTREIFSNYEDYFNRVMVLSASVWSCTMTGRTNLTYAEARASEKSAKYKLKNLPTALKGPLLLIASHTKRSSIFELAGDVYGYAKDVFFKGETVFTKNAEGDQPRKVKIMRVVLDGPATDQRPERLIYHVETCDNKTSTAYSAQGSAISRERNTLTMDKCKLFLKQHVELGPEHALCVKKKSLEMFVTSKNCTDEIVFYGQKPDFEMSKKLQAMHKSSQKKKIVNDTDKKKKLGTKKQNNIANNKDKSVQENRTDAKTNEAKEQLQKEMKEEAKKEKEQQRKRKALLQLQASLVLQHYSSIREDQELTDQRIIPAAQPVRSLIGSEHFADFVFILEFLNSFGDLLSIESKFPTGLSIDVLERALLLREINGPLSDILELLLRALFGQHSEEFDDEEQILRLKYFSRKLIYLPVTSTNVSEFLRWYIVSYEQSTNRDNPCFQLLQEHPHIIRSLLSNSVYELAIDDIIRIICALIHQLLLSEEVLARVEKALEVYTQYKLNLSKERRLIATAAAMKQLEQKKMNENLESFKESNEDMEKVEQYRLKLDQMLNDKLQEIETNKLKQLKTLQLELETIDKNQCYLNHIYLGMDRGFRKYFRFNSLPGLFVEHDVSSTGNCMDRVTRNIPSLAQCDSGSRNKFITNAIMKGAVVNNLLQLDELNGIETHDDEAYEQLLLRGIVGLEKAELLAIPTLPDADFQMAKDRLALTKKIPETDPSNEELLMCTGNAESCSVHGSRSSNKVTWGYYATPSELDAVIASLNQRGIREKKLREALEFVRDMMAERMAQCPVKKLSITENRRTKLLADLQKTQEKQYSKVNFLFVPGTEPNEILEVVFGENLLKLQDKISIGGLGYLKGFDEMEWRNAIADRTYDLVSRHQPKWRLRRFMKRSEFYKQFGNALFKKHKKVTPHSDIEDSDDEQPEEAQSITREEMPEEAINGNVEQSIEPKFLRDPFGPRDKLRDQNKIIEEHYQGQKRLLYWEASLMRATSFSQLFLYYHILSDAIMWQRSITSSACSVCRKKHSAESTLLCDECNRAYHLFCLTPKLKKVPADDWFCPKCLKERKRKLEEVQRSESEDALSDDMQDEGSPQAQCAKHQRLSVTTMQKQSEEKQISRQEALRDRIFYSVD</sequence>
<dbReference type="EnsemblMetazoa" id="AFAF000921-RA">
    <property type="protein sequence ID" value="AFAF000921-PA"/>
    <property type="gene ID" value="AFAF000921"/>
</dbReference>
<dbReference type="GO" id="GO:0008270">
    <property type="term" value="F:zinc ion binding"/>
    <property type="evidence" value="ECO:0007669"/>
    <property type="project" value="UniProtKB-KW"/>
</dbReference>
<evidence type="ECO:0000256" key="3">
    <source>
        <dbReference type="ARBA" id="ARBA00022723"/>
    </source>
</evidence>
<protein>
    <recommendedName>
        <fullName evidence="11">Bromodomain adjacent to zinc finger domain protein 1A</fullName>
    </recommendedName>
</protein>
<keyword evidence="8" id="KW-0103">Bromodomain</keyword>
<evidence type="ECO:0000256" key="11">
    <source>
        <dbReference type="ARBA" id="ARBA00068253"/>
    </source>
</evidence>
<dbReference type="InterPro" id="IPR013136">
    <property type="entry name" value="WSTF_Acf1_Cbp146"/>
</dbReference>
<dbReference type="SUPFAM" id="SSF57903">
    <property type="entry name" value="FYVE/PHD zinc finger"/>
    <property type="match status" value="1"/>
</dbReference>
<evidence type="ECO:0000256" key="9">
    <source>
        <dbReference type="ARBA" id="ARBA00023163"/>
    </source>
</evidence>
<dbReference type="InterPro" id="IPR018501">
    <property type="entry name" value="DDT_dom"/>
</dbReference>
<reference evidence="19" key="1">
    <citation type="submission" date="2014-01" db="EMBL/GenBank/DDBJ databases">
        <title>The Genome Sequence of Anopheles farauti FAR1 (V2).</title>
        <authorList>
            <consortium name="The Broad Institute Genomics Platform"/>
            <person name="Neafsey D.E."/>
            <person name="Besansky N."/>
            <person name="Howell P."/>
            <person name="Walton C."/>
            <person name="Young S.K."/>
            <person name="Zeng Q."/>
            <person name="Gargeya S."/>
            <person name="Fitzgerald M."/>
            <person name="Haas B."/>
            <person name="Abouelleil A."/>
            <person name="Allen A.W."/>
            <person name="Alvarado L."/>
            <person name="Arachchi H.M."/>
            <person name="Berlin A.M."/>
            <person name="Chapman S.B."/>
            <person name="Gainer-Dewar J."/>
            <person name="Goldberg J."/>
            <person name="Griggs A."/>
            <person name="Gujja S."/>
            <person name="Hansen M."/>
            <person name="Howarth C."/>
            <person name="Imamovic A."/>
            <person name="Ireland A."/>
            <person name="Larimer J."/>
            <person name="McCowan C."/>
            <person name="Murphy C."/>
            <person name="Pearson M."/>
            <person name="Poon T.W."/>
            <person name="Priest M."/>
            <person name="Roberts A."/>
            <person name="Saif S."/>
            <person name="Shea T."/>
            <person name="Sisk P."/>
            <person name="Sykes S."/>
            <person name="Wortman J."/>
            <person name="Nusbaum C."/>
            <person name="Birren B."/>
        </authorList>
    </citation>
    <scope>NUCLEOTIDE SEQUENCE [LARGE SCALE GENOMIC DNA]</scope>
    <source>
        <strain evidence="19">FAR1</strain>
    </source>
</reference>
<dbReference type="InterPro" id="IPR047171">
    <property type="entry name" value="BAZ1A"/>
</dbReference>
<proteinExistence type="predicted"/>
<dbReference type="PROSITE" id="PS51136">
    <property type="entry name" value="WAC"/>
    <property type="match status" value="1"/>
</dbReference>
<evidence type="ECO:0000256" key="14">
    <source>
        <dbReference type="SAM" id="MobiDB-lite"/>
    </source>
</evidence>
<dbReference type="GO" id="GO:0006355">
    <property type="term" value="P:regulation of DNA-templated transcription"/>
    <property type="evidence" value="ECO:0007669"/>
    <property type="project" value="TreeGrafter"/>
</dbReference>
<keyword evidence="10 13" id="KW-0539">Nucleus</keyword>
<dbReference type="PANTHER" id="PTHR46510:SF1">
    <property type="entry name" value="BROMODOMAIN ADJACENT TO ZINC FINGER DOMAIN PROTEIN 1A"/>
    <property type="match status" value="1"/>
</dbReference>
<dbReference type="Pfam" id="PF00628">
    <property type="entry name" value="PHD"/>
    <property type="match status" value="1"/>
</dbReference>
<keyword evidence="19" id="KW-1185">Reference proteome</keyword>
<accession>A0A182Q110</accession>
<dbReference type="GO" id="GO:0031445">
    <property type="term" value="P:regulation of heterochromatin formation"/>
    <property type="evidence" value="ECO:0007669"/>
    <property type="project" value="TreeGrafter"/>
</dbReference>
<dbReference type="GO" id="GO:0003677">
    <property type="term" value="F:DNA binding"/>
    <property type="evidence" value="ECO:0007669"/>
    <property type="project" value="TreeGrafter"/>
</dbReference>
<evidence type="ECO:0000256" key="8">
    <source>
        <dbReference type="ARBA" id="ARBA00023117"/>
    </source>
</evidence>
<feature type="domain" description="DDT" evidence="16">
    <location>
        <begin position="354"/>
        <end position="419"/>
    </location>
</feature>
<dbReference type="SMART" id="SM00249">
    <property type="entry name" value="PHD"/>
    <property type="match status" value="1"/>
</dbReference>
<reference evidence="18" key="2">
    <citation type="submission" date="2020-05" db="UniProtKB">
        <authorList>
            <consortium name="EnsemblMetazoa"/>
        </authorList>
    </citation>
    <scope>IDENTIFICATION</scope>
    <source>
        <strain evidence="18">FAR1</strain>
    </source>
</reference>
<dbReference type="InterPro" id="IPR019786">
    <property type="entry name" value="Zinc_finger_PHD-type_CS"/>
</dbReference>
<dbReference type="InterPro" id="IPR028941">
    <property type="entry name" value="WHIM2_dom"/>
</dbReference>
<keyword evidence="9" id="KW-0804">Transcription</keyword>
<keyword evidence="7" id="KW-0175">Coiled coil</keyword>
<evidence type="ECO:0000256" key="13">
    <source>
        <dbReference type="PROSITE-ProRule" id="PRU00475"/>
    </source>
</evidence>
<dbReference type="GO" id="GO:0045740">
    <property type="term" value="P:positive regulation of DNA replication"/>
    <property type="evidence" value="ECO:0007669"/>
    <property type="project" value="TreeGrafter"/>
</dbReference>
<evidence type="ECO:0000256" key="10">
    <source>
        <dbReference type="ARBA" id="ARBA00023242"/>
    </source>
</evidence>
<evidence type="ECO:0000259" key="17">
    <source>
        <dbReference type="PROSITE" id="PS51136"/>
    </source>
</evidence>
<dbReference type="InterPro" id="IPR013083">
    <property type="entry name" value="Znf_RING/FYVE/PHD"/>
</dbReference>
<dbReference type="InterPro" id="IPR011011">
    <property type="entry name" value="Znf_FYVE_PHD"/>
</dbReference>
<dbReference type="STRING" id="69004.A0A182Q110"/>
<dbReference type="Pfam" id="PF02791">
    <property type="entry name" value="DDT"/>
    <property type="match status" value="1"/>
</dbReference>
<evidence type="ECO:0000256" key="6">
    <source>
        <dbReference type="ARBA" id="ARBA00023015"/>
    </source>
</evidence>
<dbReference type="InterPro" id="IPR019787">
    <property type="entry name" value="Znf_PHD-finger"/>
</dbReference>
<dbReference type="FunFam" id="3.30.40.10:FF:000300">
    <property type="entry name" value="Bromodomain adjacent to zinc finger domain protein 1A"/>
    <property type="match status" value="1"/>
</dbReference>
<keyword evidence="3" id="KW-0479">Metal-binding</keyword>
<feature type="region of interest" description="Disordered" evidence="14">
    <location>
        <begin position="1100"/>
        <end position="1144"/>
    </location>
</feature>
<evidence type="ECO:0000256" key="5">
    <source>
        <dbReference type="ARBA" id="ARBA00022833"/>
    </source>
</evidence>
<dbReference type="Gene3D" id="3.30.40.10">
    <property type="entry name" value="Zinc/RING finger domain, C3HC4 (zinc finger)"/>
    <property type="match status" value="1"/>
</dbReference>